<protein>
    <submittedName>
        <fullName evidence="2">DNA-binding protein</fullName>
    </submittedName>
</protein>
<dbReference type="InterPro" id="IPR037401">
    <property type="entry name" value="SnoaL-like"/>
</dbReference>
<keyword evidence="2" id="KW-0238">DNA-binding</keyword>
<dbReference type="Pfam" id="PF12680">
    <property type="entry name" value="SnoaL_2"/>
    <property type="match status" value="1"/>
</dbReference>
<reference evidence="2 3" key="1">
    <citation type="submission" date="2014-04" db="EMBL/GenBank/DDBJ databases">
        <title>Whole genome of Muricauda olearia.</title>
        <authorList>
            <person name="Zhang X.-H."/>
            <person name="Tang K."/>
        </authorList>
    </citation>
    <scope>NUCLEOTIDE SEQUENCE [LARGE SCALE GENOMIC DNA]</scope>
    <source>
        <strain evidence="2 3">Th120</strain>
    </source>
</reference>
<gene>
    <name evidence="2" type="ORF">DN53_03605</name>
</gene>
<sequence>MTKITSKPNCGNSPKMAFLKEFNSAFAKANAKFLLDNVTDDIVWTIVGNGKIEGREQFADALEQMTTENISELFLDQILSHGKEGAVRGTMVMRNGKQYAFSDFYEFKGAKGEKIKSMTSYVIKL</sequence>
<keyword evidence="3" id="KW-1185">Reference proteome</keyword>
<accession>A0A444VR76</accession>
<organism evidence="2 3">
    <name type="scientific">Flagellimonas olearia</name>
    <dbReference type="NCBI Taxonomy" id="552546"/>
    <lineage>
        <taxon>Bacteria</taxon>
        <taxon>Pseudomonadati</taxon>
        <taxon>Bacteroidota</taxon>
        <taxon>Flavobacteriia</taxon>
        <taxon>Flavobacteriales</taxon>
        <taxon>Flavobacteriaceae</taxon>
        <taxon>Flagellimonas</taxon>
    </lineage>
</organism>
<evidence type="ECO:0000313" key="2">
    <source>
        <dbReference type="EMBL" id="RYC53318.1"/>
    </source>
</evidence>
<dbReference type="GO" id="GO:0003677">
    <property type="term" value="F:DNA binding"/>
    <property type="evidence" value="ECO:0007669"/>
    <property type="project" value="UniProtKB-KW"/>
</dbReference>
<dbReference type="Proteomes" id="UP000290261">
    <property type="component" value="Unassembled WGS sequence"/>
</dbReference>
<evidence type="ECO:0000313" key="3">
    <source>
        <dbReference type="Proteomes" id="UP000290261"/>
    </source>
</evidence>
<feature type="domain" description="SnoaL-like" evidence="1">
    <location>
        <begin position="20"/>
        <end position="109"/>
    </location>
</feature>
<dbReference type="Gene3D" id="3.10.450.50">
    <property type="match status" value="1"/>
</dbReference>
<dbReference type="EMBL" id="JJMP01000001">
    <property type="protein sequence ID" value="RYC53318.1"/>
    <property type="molecule type" value="Genomic_DNA"/>
</dbReference>
<dbReference type="AlphaFoldDB" id="A0A444VR76"/>
<dbReference type="RefSeq" id="WP_129653001.1">
    <property type="nucleotide sequence ID" value="NZ_ML142907.1"/>
</dbReference>
<proteinExistence type="predicted"/>
<comment type="caution">
    <text evidence="2">The sequence shown here is derived from an EMBL/GenBank/DDBJ whole genome shotgun (WGS) entry which is preliminary data.</text>
</comment>
<evidence type="ECO:0000259" key="1">
    <source>
        <dbReference type="Pfam" id="PF12680"/>
    </source>
</evidence>
<dbReference type="SUPFAM" id="SSF54427">
    <property type="entry name" value="NTF2-like"/>
    <property type="match status" value="1"/>
</dbReference>
<dbReference type="InterPro" id="IPR032710">
    <property type="entry name" value="NTF2-like_dom_sf"/>
</dbReference>
<name>A0A444VR76_9FLAO</name>